<evidence type="ECO:0000256" key="1">
    <source>
        <dbReference type="SAM" id="Phobius"/>
    </source>
</evidence>
<sequence>MTKKGVTMLVGMASDNPIRGCIMLWVLPESIRTETGRFRIWPVIRNAFGDTNPNKAAVEMDKNASTDRRVNGRVWFGLLGAGKVGVVRWFDVMGIGKRGVDVLILCDCKVVCRGVYDVGPWELRGSKVGLARYVAAVVVGLGVTAGVGAGAVVGLGEGVSRSLVLVGQTPKKWRIKRNVLEQFSSLNSK</sequence>
<proteinExistence type="predicted"/>
<reference evidence="2" key="1">
    <citation type="journal article" date="2019" name="Sci. Rep.">
        <title>Draft genome of Tanacetum cinerariifolium, the natural source of mosquito coil.</title>
        <authorList>
            <person name="Yamashiro T."/>
            <person name="Shiraishi A."/>
            <person name="Satake H."/>
            <person name="Nakayama K."/>
        </authorList>
    </citation>
    <scope>NUCLEOTIDE SEQUENCE</scope>
</reference>
<evidence type="ECO:0000313" key="2">
    <source>
        <dbReference type="EMBL" id="GEU53768.1"/>
    </source>
</evidence>
<accession>A0A6L2KWC4</accession>
<protein>
    <submittedName>
        <fullName evidence="2">Uncharacterized protein</fullName>
    </submittedName>
</protein>
<keyword evidence="1" id="KW-0812">Transmembrane</keyword>
<keyword evidence="1" id="KW-0472">Membrane</keyword>
<feature type="transmembrane region" description="Helical" evidence="1">
    <location>
        <begin position="133"/>
        <end position="155"/>
    </location>
</feature>
<keyword evidence="1" id="KW-1133">Transmembrane helix</keyword>
<name>A0A6L2KWC4_TANCI</name>
<dbReference type="AlphaFoldDB" id="A0A6L2KWC4"/>
<comment type="caution">
    <text evidence="2">The sequence shown here is derived from an EMBL/GenBank/DDBJ whole genome shotgun (WGS) entry which is preliminary data.</text>
</comment>
<gene>
    <name evidence="2" type="ORF">Tci_025746</name>
</gene>
<dbReference type="EMBL" id="BKCJ010003225">
    <property type="protein sequence ID" value="GEU53768.1"/>
    <property type="molecule type" value="Genomic_DNA"/>
</dbReference>
<organism evidence="2">
    <name type="scientific">Tanacetum cinerariifolium</name>
    <name type="common">Dalmatian daisy</name>
    <name type="synonym">Chrysanthemum cinerariifolium</name>
    <dbReference type="NCBI Taxonomy" id="118510"/>
    <lineage>
        <taxon>Eukaryota</taxon>
        <taxon>Viridiplantae</taxon>
        <taxon>Streptophyta</taxon>
        <taxon>Embryophyta</taxon>
        <taxon>Tracheophyta</taxon>
        <taxon>Spermatophyta</taxon>
        <taxon>Magnoliopsida</taxon>
        <taxon>eudicotyledons</taxon>
        <taxon>Gunneridae</taxon>
        <taxon>Pentapetalae</taxon>
        <taxon>asterids</taxon>
        <taxon>campanulids</taxon>
        <taxon>Asterales</taxon>
        <taxon>Asteraceae</taxon>
        <taxon>Asteroideae</taxon>
        <taxon>Anthemideae</taxon>
        <taxon>Anthemidinae</taxon>
        <taxon>Tanacetum</taxon>
    </lineage>
</organism>